<evidence type="ECO:0000313" key="2">
    <source>
        <dbReference type="EMBL" id="ATD66982.1"/>
    </source>
</evidence>
<dbReference type="Pfam" id="PF00535">
    <property type="entry name" value="Glycos_transf_2"/>
    <property type="match status" value="1"/>
</dbReference>
<dbReference type="Pfam" id="PF13692">
    <property type="entry name" value="Glyco_trans_1_4"/>
    <property type="match status" value="1"/>
</dbReference>
<dbReference type="SUPFAM" id="SSF53448">
    <property type="entry name" value="Nucleotide-diphospho-sugar transferases"/>
    <property type="match status" value="1"/>
</dbReference>
<reference evidence="3" key="1">
    <citation type="submission" date="2017-09" db="EMBL/GenBank/DDBJ databases">
        <title>Luteimonas liuhanmingii sp.nov., isolated from the intestinal contents of Tibetan Plateau Pika in Yushu, Qinghai Province, China.</title>
        <authorList>
            <person name="Gui Z."/>
        </authorList>
    </citation>
    <scope>NUCLEOTIDE SEQUENCE [LARGE SCALE GENOMIC DNA]</scope>
    <source>
        <strain evidence="3">100111</strain>
    </source>
</reference>
<dbReference type="InterPro" id="IPR029044">
    <property type="entry name" value="Nucleotide-diphossugar_trans"/>
</dbReference>
<sequence length="702" mass="75125">MSLSLAGARFQFERALGLYRRGLASLRTRGPVATWQRVSAQLGLFAPATAQSLLAADMSPFTPFSVPAAPEPEPEVSIIIPVHGHAAQTIACLRAIAAHPPANSIEVIVVDDASPDDSLSLLGRIDGLRLHALAANLGFIGACNAGAAMARGRFLLFLNNDTVPQPGWLDAMRATFAAQRDVGIVGAQLVYPDGRLQEAGAMLARDGRGESRGRFADPTHPEFAWCADVDYVSGAALMIERALFSQLGGFDPRYAPAYYEDTDLAMRVRVAGLRVLVQPAACVVHLEGATAGTDPASGMKAAQARNLPIFAARWRDALARRPLEPVDAGRLPAAGTPQVLIVDNLTPMPDRDSASLRLVNLMRLLREAGAHVVFLPADLRHAGGATRALQALGIEVWHDPHAGGVARWMRNHGHRFQRVLLCRHYIAREFLPLVRAHAPQARVVFDSIDLHYVREQRGAEVAGDASLARAAARTRALELDVIARSDITLVVSAAEAEVLATDAPDARVTVLSNLHEIADTGAAFADRRDLVFVGGFRHPPNVDGVRWFLADIFPRIRAAMPDVAFHCIGGYVPDTITAFADAPGVHIHGHVPDITAYMDGCRIAVAPLRFGAGVKGKVNLSMAHGQPVVATSCAAEGMHLRAGEDVLLADDADAFADAVVTLYRDAELWSRLSANGLANVQAHFSLEAARGTVRQVFLEPTG</sequence>
<proteinExistence type="predicted"/>
<evidence type="ECO:0000259" key="1">
    <source>
        <dbReference type="Pfam" id="PF00535"/>
    </source>
</evidence>
<dbReference type="CDD" id="cd03801">
    <property type="entry name" value="GT4_PimA-like"/>
    <property type="match status" value="1"/>
</dbReference>
<dbReference type="GO" id="GO:0016740">
    <property type="term" value="F:transferase activity"/>
    <property type="evidence" value="ECO:0007669"/>
    <property type="project" value="UniProtKB-KW"/>
</dbReference>
<organism evidence="2 3">
    <name type="scientific">Luteimonas chenhongjianii</name>
    <dbReference type="NCBI Taxonomy" id="2006110"/>
    <lineage>
        <taxon>Bacteria</taxon>
        <taxon>Pseudomonadati</taxon>
        <taxon>Pseudomonadota</taxon>
        <taxon>Gammaproteobacteria</taxon>
        <taxon>Lysobacterales</taxon>
        <taxon>Lysobacteraceae</taxon>
        <taxon>Luteimonas</taxon>
    </lineage>
</organism>
<dbReference type="Gene3D" id="3.40.50.2000">
    <property type="entry name" value="Glycogen Phosphorylase B"/>
    <property type="match status" value="1"/>
</dbReference>
<dbReference type="Proteomes" id="UP000218968">
    <property type="component" value="Chromosome"/>
</dbReference>
<dbReference type="CDD" id="cd04186">
    <property type="entry name" value="GT_2_like_c"/>
    <property type="match status" value="1"/>
</dbReference>
<accession>A0A290XCV7</accession>
<feature type="domain" description="Glycosyltransferase 2-like" evidence="1">
    <location>
        <begin position="77"/>
        <end position="203"/>
    </location>
</feature>
<dbReference type="KEGG" id="lum:CNR27_05605"/>
<dbReference type="PANTHER" id="PTHR43179:SF7">
    <property type="entry name" value="RHAMNOSYLTRANSFERASE WBBL"/>
    <property type="match status" value="1"/>
</dbReference>
<dbReference type="RefSeq" id="WP_096297308.1">
    <property type="nucleotide sequence ID" value="NZ_CP023406.1"/>
</dbReference>
<dbReference type="PANTHER" id="PTHR43179">
    <property type="entry name" value="RHAMNOSYLTRANSFERASE WBBL"/>
    <property type="match status" value="1"/>
</dbReference>
<gene>
    <name evidence="2" type="ORF">CNR27_05605</name>
</gene>
<dbReference type="Gene3D" id="3.90.550.10">
    <property type="entry name" value="Spore Coat Polysaccharide Biosynthesis Protein SpsA, Chain A"/>
    <property type="match status" value="1"/>
</dbReference>
<dbReference type="InterPro" id="IPR001173">
    <property type="entry name" value="Glyco_trans_2-like"/>
</dbReference>
<dbReference type="OrthoDB" id="9807209at2"/>
<keyword evidence="2" id="KW-0808">Transferase</keyword>
<name>A0A290XCV7_9GAMM</name>
<evidence type="ECO:0000313" key="3">
    <source>
        <dbReference type="Proteomes" id="UP000218968"/>
    </source>
</evidence>
<dbReference type="AlphaFoldDB" id="A0A290XCV7"/>
<protein>
    <submittedName>
        <fullName evidence="2">Glycosyl transferase</fullName>
    </submittedName>
</protein>
<dbReference type="EMBL" id="CP023406">
    <property type="protein sequence ID" value="ATD66982.1"/>
    <property type="molecule type" value="Genomic_DNA"/>
</dbReference>
<keyword evidence="3" id="KW-1185">Reference proteome</keyword>
<dbReference type="SUPFAM" id="SSF53756">
    <property type="entry name" value="UDP-Glycosyltransferase/glycogen phosphorylase"/>
    <property type="match status" value="1"/>
</dbReference>